<dbReference type="Gene3D" id="2.40.50.1070">
    <property type="match status" value="1"/>
</dbReference>
<feature type="binding site" evidence="4">
    <location>
        <position position="297"/>
    </location>
    <ligand>
        <name>S-adenosyl-L-methionine</name>
        <dbReference type="ChEBI" id="CHEBI:59789"/>
    </ligand>
</feature>
<dbReference type="Pfam" id="PF01938">
    <property type="entry name" value="TRAM"/>
    <property type="match status" value="1"/>
</dbReference>
<feature type="domain" description="TRAM" evidence="6">
    <location>
        <begin position="2"/>
        <end position="61"/>
    </location>
</feature>
<evidence type="ECO:0000256" key="2">
    <source>
        <dbReference type="ARBA" id="ARBA00022679"/>
    </source>
</evidence>
<protein>
    <submittedName>
        <fullName evidence="7">Methyltransferase domain-containing protein</fullName>
    </submittedName>
</protein>
<dbReference type="GO" id="GO:0070041">
    <property type="term" value="F:rRNA (uridine-C5-)-methyltransferase activity"/>
    <property type="evidence" value="ECO:0007669"/>
    <property type="project" value="TreeGrafter"/>
</dbReference>
<comment type="similarity">
    <text evidence="4">Belongs to the class I-like SAM-binding methyltransferase superfamily. RNA M5U methyltransferase family.</text>
</comment>
<dbReference type="InterPro" id="IPR002792">
    <property type="entry name" value="TRAM_dom"/>
</dbReference>
<evidence type="ECO:0000313" key="7">
    <source>
        <dbReference type="EMBL" id="QIW62185.1"/>
    </source>
</evidence>
<feature type="binding site" evidence="4">
    <location>
        <position position="268"/>
    </location>
    <ligand>
        <name>S-adenosyl-L-methionine</name>
        <dbReference type="ChEBI" id="CHEBI:59789"/>
    </ligand>
</feature>
<dbReference type="GO" id="GO:0070475">
    <property type="term" value="P:rRNA base methylation"/>
    <property type="evidence" value="ECO:0007669"/>
    <property type="project" value="TreeGrafter"/>
</dbReference>
<dbReference type="SUPFAM" id="SSF53335">
    <property type="entry name" value="S-adenosyl-L-methionine-dependent methyltransferases"/>
    <property type="match status" value="1"/>
</dbReference>
<feature type="binding site" evidence="4">
    <location>
        <position position="366"/>
    </location>
    <ligand>
        <name>S-adenosyl-L-methionine</name>
        <dbReference type="ChEBI" id="CHEBI:59789"/>
    </ligand>
</feature>
<dbReference type="CDD" id="cd02440">
    <property type="entry name" value="AdoMet_MTases"/>
    <property type="match status" value="1"/>
</dbReference>
<evidence type="ECO:0000259" key="6">
    <source>
        <dbReference type="PROSITE" id="PS50926"/>
    </source>
</evidence>
<dbReference type="SUPFAM" id="SSF50249">
    <property type="entry name" value="Nucleic acid-binding proteins"/>
    <property type="match status" value="1"/>
</dbReference>
<sequence>MNNLNNQVLTVKIQQITYEGLGQATLENGHKIFVYNAFTNEVVKAKIIKSNSKFSFALVEEFIEQNESIRNEKSYNCVSSNPLINLKYEYQIELKQHYLQTLFLRNLNIDPNVLKFFYGAKNIYNYRNKATYPLFVDQNKLRYGEYRAKSNILINTDNLVLNQKSINQVLLKIVNLINLEFDHSDLDNFKEIILKTNNNNETIVCLKVTGKIVFQNHFLLKIKDIRNLIQIKIVNLDTSKEVLNWTKKPFVISLLDKKFLVLDKSFFQINNEIASIMFSKIKERILSLNPKVIIDLFCGVGTIGQLVSEESISIFGVDIEEQSIFLAKKNALKNNFSKAFYEAEDVFKSKELEKHLNSNDSFVILDPPRSGLNDALIDLIAKKGVKNIAYMSCDPRTLVRDLKRFTEVYNYKIDFVQGFDMFPNTYHIETVVFMYRND</sequence>
<accession>A0A6H0V6Q9</accession>
<dbReference type="InterPro" id="IPR012340">
    <property type="entry name" value="NA-bd_OB-fold"/>
</dbReference>
<feature type="active site" evidence="5">
    <location>
        <position position="393"/>
    </location>
</feature>
<evidence type="ECO:0000256" key="4">
    <source>
        <dbReference type="PROSITE-ProRule" id="PRU01024"/>
    </source>
</evidence>
<dbReference type="Gene3D" id="3.40.50.150">
    <property type="entry name" value="Vaccinia Virus protein VP39"/>
    <property type="match status" value="1"/>
</dbReference>
<dbReference type="PROSITE" id="PS50926">
    <property type="entry name" value="TRAM"/>
    <property type="match status" value="1"/>
</dbReference>
<dbReference type="Proteomes" id="UP000503310">
    <property type="component" value="Chromosome"/>
</dbReference>
<dbReference type="InterPro" id="IPR029063">
    <property type="entry name" value="SAM-dependent_MTases_sf"/>
</dbReference>
<evidence type="ECO:0000313" key="8">
    <source>
        <dbReference type="Proteomes" id="UP000503310"/>
    </source>
</evidence>
<dbReference type="AlphaFoldDB" id="A0A6H0V6Q9"/>
<keyword evidence="3 4" id="KW-0949">S-adenosyl-L-methionine</keyword>
<dbReference type="PANTHER" id="PTHR11061">
    <property type="entry name" value="RNA M5U METHYLTRANSFERASE"/>
    <property type="match status" value="1"/>
</dbReference>
<keyword evidence="2 4" id="KW-0808">Transferase</keyword>
<dbReference type="EMBL" id="CP047225">
    <property type="protein sequence ID" value="QIW62185.1"/>
    <property type="molecule type" value="Genomic_DNA"/>
</dbReference>
<feature type="active site" description="Nucleophile" evidence="4">
    <location>
        <position position="393"/>
    </location>
</feature>
<evidence type="ECO:0000256" key="3">
    <source>
        <dbReference type="ARBA" id="ARBA00022691"/>
    </source>
</evidence>
<dbReference type="PROSITE" id="PS51687">
    <property type="entry name" value="SAM_MT_RNA_M5U"/>
    <property type="match status" value="1"/>
</dbReference>
<evidence type="ECO:0000256" key="1">
    <source>
        <dbReference type="ARBA" id="ARBA00022603"/>
    </source>
</evidence>
<feature type="binding site" evidence="4">
    <location>
        <position position="318"/>
    </location>
    <ligand>
        <name>S-adenosyl-L-methionine</name>
        <dbReference type="ChEBI" id="CHEBI:59789"/>
    </ligand>
</feature>
<dbReference type="InterPro" id="IPR010280">
    <property type="entry name" value="U5_MeTrfase_fam"/>
</dbReference>
<evidence type="ECO:0000256" key="5">
    <source>
        <dbReference type="PROSITE-ProRule" id="PRU10015"/>
    </source>
</evidence>
<reference evidence="7 8" key="1">
    <citation type="submission" date="2019-12" db="EMBL/GenBank/DDBJ databases">
        <title>Sequencing and analysis of the whole genome of Mycoplasma gallinaceum strain Peacock20181011.</title>
        <authorList>
            <person name="Liu X."/>
            <person name="Qin Z."/>
            <person name="Xu H."/>
        </authorList>
    </citation>
    <scope>NUCLEOTIDE SEQUENCE [LARGE SCALE GENOMIC DNA]</scope>
    <source>
        <strain evidence="7 8">Peacock20181011</strain>
    </source>
</reference>
<proteinExistence type="inferred from homology"/>
<dbReference type="RefSeq" id="WP_167845177.1">
    <property type="nucleotide sequence ID" value="NZ_CP047225.1"/>
</dbReference>
<gene>
    <name evidence="7" type="ORF">GOQ20_01875</name>
</gene>
<dbReference type="InterPro" id="IPR030390">
    <property type="entry name" value="MeTrfase_TrmA_AS"/>
</dbReference>
<dbReference type="PANTHER" id="PTHR11061:SF30">
    <property type="entry name" value="TRNA (URACIL(54)-C(5))-METHYLTRANSFERASE"/>
    <property type="match status" value="1"/>
</dbReference>
<dbReference type="Pfam" id="PF05958">
    <property type="entry name" value="tRNA_U5-meth_tr"/>
    <property type="match status" value="1"/>
</dbReference>
<dbReference type="Gene3D" id="2.40.50.140">
    <property type="entry name" value="Nucleic acid-binding proteins"/>
    <property type="match status" value="1"/>
</dbReference>
<keyword evidence="1 4" id="KW-0489">Methyltransferase</keyword>
<organism evidence="7 8">
    <name type="scientific">Mycoplasmopsis gallinacea</name>
    <dbReference type="NCBI Taxonomy" id="29556"/>
    <lineage>
        <taxon>Bacteria</taxon>
        <taxon>Bacillati</taxon>
        <taxon>Mycoplasmatota</taxon>
        <taxon>Mycoplasmoidales</taxon>
        <taxon>Metamycoplasmataceae</taxon>
        <taxon>Mycoplasmopsis</taxon>
    </lineage>
</organism>
<dbReference type="PROSITE" id="PS01230">
    <property type="entry name" value="TRMA_1"/>
    <property type="match status" value="1"/>
</dbReference>
<name>A0A6H0V6Q9_9BACT</name>